<gene>
    <name evidence="3" type="ORF">RCL2_002621000</name>
</gene>
<dbReference type="AlphaFoldDB" id="A0A8H3R1V2"/>
<evidence type="ECO:0000313" key="3">
    <source>
        <dbReference type="EMBL" id="GES99727.1"/>
    </source>
</evidence>
<protein>
    <recommendedName>
        <fullName evidence="5">MACPF domain-containing protein</fullName>
    </recommendedName>
</protein>
<feature type="domain" description="DUF7431" evidence="2">
    <location>
        <begin position="381"/>
        <end position="636"/>
    </location>
</feature>
<evidence type="ECO:0000313" key="4">
    <source>
        <dbReference type="Proteomes" id="UP000615446"/>
    </source>
</evidence>
<reference evidence="3" key="1">
    <citation type="submission" date="2019-10" db="EMBL/GenBank/DDBJ databases">
        <title>Conservation and host-specific expression of non-tandemly repeated heterogenous ribosome RNA gene in arbuscular mycorrhizal fungi.</title>
        <authorList>
            <person name="Maeda T."/>
            <person name="Kobayashi Y."/>
            <person name="Nakagawa T."/>
            <person name="Ezawa T."/>
            <person name="Yamaguchi K."/>
            <person name="Bino T."/>
            <person name="Nishimoto Y."/>
            <person name="Shigenobu S."/>
            <person name="Kawaguchi M."/>
        </authorList>
    </citation>
    <scope>NUCLEOTIDE SEQUENCE</scope>
    <source>
        <strain evidence="3">HR1</strain>
    </source>
</reference>
<evidence type="ECO:0008006" key="5">
    <source>
        <dbReference type="Google" id="ProtNLM"/>
    </source>
</evidence>
<dbReference type="InterPro" id="IPR020864">
    <property type="entry name" value="MACPF"/>
</dbReference>
<dbReference type="Pfam" id="PF24209">
    <property type="entry name" value="DUF7431"/>
    <property type="match status" value="1"/>
</dbReference>
<feature type="domain" description="MACPF" evidence="1">
    <location>
        <begin position="215"/>
        <end position="345"/>
    </location>
</feature>
<organism evidence="3 4">
    <name type="scientific">Rhizophagus clarus</name>
    <dbReference type="NCBI Taxonomy" id="94130"/>
    <lineage>
        <taxon>Eukaryota</taxon>
        <taxon>Fungi</taxon>
        <taxon>Fungi incertae sedis</taxon>
        <taxon>Mucoromycota</taxon>
        <taxon>Glomeromycotina</taxon>
        <taxon>Glomeromycetes</taxon>
        <taxon>Glomerales</taxon>
        <taxon>Glomeraceae</taxon>
        <taxon>Rhizophagus</taxon>
    </lineage>
</organism>
<dbReference type="EMBL" id="BLAL01000285">
    <property type="protein sequence ID" value="GES99727.1"/>
    <property type="molecule type" value="Genomic_DNA"/>
</dbReference>
<dbReference type="InterPro" id="IPR055854">
    <property type="entry name" value="DUF7431"/>
</dbReference>
<dbReference type="Pfam" id="PF01823">
    <property type="entry name" value="MACPF"/>
    <property type="match status" value="1"/>
</dbReference>
<comment type="caution">
    <text evidence="3">The sequence shown here is derived from an EMBL/GenBank/DDBJ whole genome shotgun (WGS) entry which is preliminary data.</text>
</comment>
<sequence>MSAMSFSLKSIFSKKLNVGITVEYISQKTLQPYKFVHLNLSDNLSRVRQQLEKRDIINSTLSFVSKFSENENTKYAEIEFRDEEDILLDKIVRKSGGTFILTLMTCSKANWKILNQLHKLDYGSTMSSDGIKKADKRAFEMKDCILELGDKECEKGEFISESSEDLMRDKNLFFNAGINVQYFVKLGIGMSIGTLENIESCVETNYSYRFIKYGKASLKLKCEHLQATSEFIKLVENAICSEDPTEHFKQIIKDFGQFIPTEIILGGRVHYDDFMKSVKHSTVKTNENGGKVNIEDLKLETGRAYTSSEENSNNYSHKYTKIIGGEPPDDIGNLDIGNWVNSLNKSYENWDCIEFRNPISIFQLLPEDLHEKIIKSVGRKIHYSTIEICNLVLEEFKKPIEFKLKIPSEVQKIIRNKNLDYKLFATVTDITKSKNDFFTCQVLCPSDGRLPSLIIHRVLRNTLKIFKKRECKLKIGWMIIGYYNDFNFDFNTRLDILHYDSKSDKDNLIEYDSKVPICLGIPVLSEFPKNGNEYHIIGYYYYVKEEIDKANKIKARTFAYCLKNSSLVKSPKITFYTLKITNYHNDNACNTITLKRKEYNNFDTESPKFVSIYSTELTDGVFLKQRNGQVRFKNIGKDNQTTVKCAIFDPYIREEHVDKLTMKKPTRYDQQSIDEPVKYLSPKQQIIQKFKLNHGLFLDGYSIKPSKEAVFTEDGELNMNLYEGEPIVYTSINDRHSRNLLSFNSDDKDIELNGSLQPSDICINFLVAEITFSAELSKFFSNFIINDELSLYEMYGHLFPRKILIGGKLFIDNLKSGTSTQINMFKSYLTWAYDSAKHKKELPFSNLSTMEFFPKIITLEGEKLDTFSKLINWMNNLYQKKYG</sequence>
<evidence type="ECO:0000259" key="1">
    <source>
        <dbReference type="Pfam" id="PF01823"/>
    </source>
</evidence>
<evidence type="ECO:0000259" key="2">
    <source>
        <dbReference type="Pfam" id="PF24209"/>
    </source>
</evidence>
<accession>A0A8H3R1V2</accession>
<proteinExistence type="predicted"/>
<dbReference type="OrthoDB" id="2320598at2759"/>
<dbReference type="Proteomes" id="UP000615446">
    <property type="component" value="Unassembled WGS sequence"/>
</dbReference>
<name>A0A8H3R1V2_9GLOM</name>